<reference evidence="3 5" key="2">
    <citation type="submission" date="2018-03" db="EMBL/GenBank/DDBJ databases">
        <authorList>
            <person name="Fogelqvist J."/>
        </authorList>
    </citation>
    <scope>NUCLEOTIDE SEQUENCE [LARGE SCALE GENOMIC DNA]</scope>
</reference>
<evidence type="ECO:0000313" key="5">
    <source>
        <dbReference type="Proteomes" id="UP000290189"/>
    </source>
</evidence>
<proteinExistence type="predicted"/>
<evidence type="ECO:0000313" key="4">
    <source>
        <dbReference type="Proteomes" id="UP000039324"/>
    </source>
</evidence>
<feature type="region of interest" description="Disordered" evidence="1">
    <location>
        <begin position="1"/>
        <end position="33"/>
    </location>
</feature>
<evidence type="ECO:0000313" key="2">
    <source>
        <dbReference type="EMBL" id="CEP03454.1"/>
    </source>
</evidence>
<feature type="compositionally biased region" description="Low complexity" evidence="1">
    <location>
        <begin position="1"/>
        <end position="21"/>
    </location>
</feature>
<geneLocation type="mitochondrion" evidence="3"/>
<accession>A0A0G4J7U0</accession>
<name>A0A0G4J7U0_PLABS</name>
<reference evidence="2 4" key="1">
    <citation type="submission" date="2015-02" db="EMBL/GenBank/DDBJ databases">
        <authorList>
            <person name="Chooi Y.-H."/>
        </authorList>
    </citation>
    <scope>NUCLEOTIDE SEQUENCE [LARGE SCALE GENOMIC DNA]</scope>
    <source>
        <strain evidence="2">E3</strain>
    </source>
</reference>
<dbReference type="Proteomes" id="UP000290189">
    <property type="component" value="Unassembled WGS sequence"/>
</dbReference>
<dbReference type="EMBL" id="OVEO01000004">
    <property type="protein sequence ID" value="SPQ95685.1"/>
    <property type="molecule type" value="Genomic_DNA"/>
</dbReference>
<dbReference type="AlphaFoldDB" id="A0A0G4J7U0"/>
<feature type="region of interest" description="Disordered" evidence="1">
    <location>
        <begin position="65"/>
        <end position="96"/>
    </location>
</feature>
<keyword evidence="4" id="KW-1185">Reference proteome</keyword>
<dbReference type="EMBL" id="CDSF01000144">
    <property type="protein sequence ID" value="CEP03454.1"/>
    <property type="molecule type" value="Genomic_DNA"/>
</dbReference>
<gene>
    <name evidence="2" type="ORF">PBRA_003214</name>
    <name evidence="3" type="ORF">PLBR_LOCUS2900</name>
</gene>
<evidence type="ECO:0000256" key="1">
    <source>
        <dbReference type="SAM" id="MobiDB-lite"/>
    </source>
</evidence>
<evidence type="ECO:0000313" key="3">
    <source>
        <dbReference type="EMBL" id="SPQ95685.1"/>
    </source>
</evidence>
<keyword evidence="3" id="KW-0496">Mitochondrion</keyword>
<sequence>MKRPGTAAVVSVPGAGSAVGDVGHRPTTAAGQRPTIRLSTWDQEQFINIQRTLKFVSEGEILLSTPTRLKKPKEPDPEPGEAATPNQPDPVHEIRQRLPIVPVKNELRRSRTMGRIRNKNAQRHLMACLTEEGRPKPGALKRCSSSVTFLPRHELHDANFYRYQGESSWNNIWRVPKERLKYVASQKKNQYAIESIEAAFRKEFNQDEESMRMRKERHDQILATFRVQRLRNYAREIRHSASVRRSVCANMPRPKSNKAIHQWHVSNELSRPKVNRNHPERAIGARDMSEYRGLLNDAVFGNDYEVTNAAFAYAHDVYASVQEQKQRDLYDALSGEYQEQRIPASQRPVPIKRDRLDSIVRSTKECRQELGAFETRLEALAKSALTADE</sequence>
<dbReference type="Proteomes" id="UP000039324">
    <property type="component" value="Unassembled WGS sequence"/>
</dbReference>
<organism evidence="2 4">
    <name type="scientific">Plasmodiophora brassicae</name>
    <name type="common">Clubroot disease agent</name>
    <dbReference type="NCBI Taxonomy" id="37360"/>
    <lineage>
        <taxon>Eukaryota</taxon>
        <taxon>Sar</taxon>
        <taxon>Rhizaria</taxon>
        <taxon>Endomyxa</taxon>
        <taxon>Phytomyxea</taxon>
        <taxon>Plasmodiophorida</taxon>
        <taxon>Plasmodiophoridae</taxon>
        <taxon>Plasmodiophora</taxon>
    </lineage>
</organism>
<protein>
    <submittedName>
        <fullName evidence="2">Uncharacterized protein</fullName>
    </submittedName>
</protein>